<proteinExistence type="predicted"/>
<protein>
    <submittedName>
        <fullName evidence="2">Uncharacterized protein</fullName>
    </submittedName>
</protein>
<dbReference type="Proteomes" id="UP000270743">
    <property type="component" value="Unassembled WGS sequence"/>
</dbReference>
<organism evidence="2 3">
    <name type="scientific">Paracoccus haematequi</name>
    <dbReference type="NCBI Taxonomy" id="2491866"/>
    <lineage>
        <taxon>Bacteria</taxon>
        <taxon>Pseudomonadati</taxon>
        <taxon>Pseudomonadota</taxon>
        <taxon>Alphaproteobacteria</taxon>
        <taxon>Rhodobacterales</taxon>
        <taxon>Paracoccaceae</taxon>
        <taxon>Paracoccus</taxon>
    </lineage>
</organism>
<evidence type="ECO:0000313" key="3">
    <source>
        <dbReference type="Proteomes" id="UP000270743"/>
    </source>
</evidence>
<name>A0A447IN12_9RHOB</name>
<dbReference type="OrthoDB" id="9904822at2"/>
<keyword evidence="3" id="KW-1185">Reference proteome</keyword>
<evidence type="ECO:0000313" key="2">
    <source>
        <dbReference type="EMBL" id="VDS08860.1"/>
    </source>
</evidence>
<accession>A0A447IN12</accession>
<evidence type="ECO:0000256" key="1">
    <source>
        <dbReference type="SAM" id="SignalP"/>
    </source>
</evidence>
<feature type="chain" id="PRO_5019111043" evidence="1">
    <location>
        <begin position="21"/>
        <end position="97"/>
    </location>
</feature>
<sequence>MKVFRTAMAAVVLSSGAAAAQDCASLTAAYSKFDNALIFFDRSSKSESSTLRAETAQSAMTNILLRQGIIVDMMIAGGCELPPPPDFQFLGMIASHN</sequence>
<gene>
    <name evidence="2" type="ORF">PARHAE_02045</name>
</gene>
<feature type="signal peptide" evidence="1">
    <location>
        <begin position="1"/>
        <end position="20"/>
    </location>
</feature>
<reference evidence="2 3" key="1">
    <citation type="submission" date="2018-12" db="EMBL/GenBank/DDBJ databases">
        <authorList>
            <person name="Criscuolo A."/>
        </authorList>
    </citation>
    <scope>NUCLEOTIDE SEQUENCE [LARGE SCALE GENOMIC DNA]</scope>
    <source>
        <strain evidence="2">ACIP1116241</strain>
    </source>
</reference>
<keyword evidence="1" id="KW-0732">Signal</keyword>
<dbReference type="EMBL" id="UZWE01000030">
    <property type="protein sequence ID" value="VDS08860.1"/>
    <property type="molecule type" value="Genomic_DNA"/>
</dbReference>
<dbReference type="AlphaFoldDB" id="A0A447IN12"/>